<feature type="compositionally biased region" description="Basic and acidic residues" evidence="3">
    <location>
        <begin position="305"/>
        <end position="322"/>
    </location>
</feature>
<dbReference type="SMART" id="SM00385">
    <property type="entry name" value="CYCLIN"/>
    <property type="match status" value="1"/>
</dbReference>
<dbReference type="PANTHER" id="PTHR10026">
    <property type="entry name" value="CYCLIN"/>
    <property type="match status" value="1"/>
</dbReference>
<dbReference type="Pfam" id="PF00134">
    <property type="entry name" value="Cyclin_N"/>
    <property type="match status" value="1"/>
</dbReference>
<dbReference type="InterPro" id="IPR043198">
    <property type="entry name" value="Cyclin/Ssn8"/>
</dbReference>
<evidence type="ECO:0000313" key="6">
    <source>
        <dbReference type="Proteomes" id="UP001201163"/>
    </source>
</evidence>
<dbReference type="Proteomes" id="UP001201163">
    <property type="component" value="Unassembled WGS sequence"/>
</dbReference>
<dbReference type="Gene3D" id="1.10.472.10">
    <property type="entry name" value="Cyclin-like"/>
    <property type="match status" value="2"/>
</dbReference>
<dbReference type="InterPro" id="IPR031658">
    <property type="entry name" value="Cyclin_C_2"/>
</dbReference>
<evidence type="ECO:0000313" key="5">
    <source>
        <dbReference type="EMBL" id="KAH8988884.1"/>
    </source>
</evidence>
<dbReference type="InterPro" id="IPR013763">
    <property type="entry name" value="Cyclin-like_dom"/>
</dbReference>
<organism evidence="5 6">
    <name type="scientific">Lactarius akahatsu</name>
    <dbReference type="NCBI Taxonomy" id="416441"/>
    <lineage>
        <taxon>Eukaryota</taxon>
        <taxon>Fungi</taxon>
        <taxon>Dikarya</taxon>
        <taxon>Basidiomycota</taxon>
        <taxon>Agaricomycotina</taxon>
        <taxon>Agaricomycetes</taxon>
        <taxon>Russulales</taxon>
        <taxon>Russulaceae</taxon>
        <taxon>Lactarius</taxon>
    </lineage>
</organism>
<evidence type="ECO:0000256" key="2">
    <source>
        <dbReference type="RuleBase" id="RU000383"/>
    </source>
</evidence>
<dbReference type="GO" id="GO:0006357">
    <property type="term" value="P:regulation of transcription by RNA polymerase II"/>
    <property type="evidence" value="ECO:0007669"/>
    <property type="project" value="InterPro"/>
</dbReference>
<protein>
    <submittedName>
        <fullName evidence="5">Cyclin-like protein</fullName>
    </submittedName>
</protein>
<accession>A0AAD4QCI9</accession>
<keyword evidence="6" id="KW-1185">Reference proteome</keyword>
<feature type="compositionally biased region" description="Basic and acidic residues" evidence="3">
    <location>
        <begin position="330"/>
        <end position="341"/>
    </location>
</feature>
<reference evidence="5" key="1">
    <citation type="submission" date="2022-01" db="EMBL/GenBank/DDBJ databases">
        <title>Comparative genomics reveals a dynamic genome evolution in the ectomycorrhizal milk-cap (Lactarius) mushrooms.</title>
        <authorList>
            <consortium name="DOE Joint Genome Institute"/>
            <person name="Lebreton A."/>
            <person name="Tang N."/>
            <person name="Kuo A."/>
            <person name="LaButti K."/>
            <person name="Drula E."/>
            <person name="Barry K."/>
            <person name="Clum A."/>
            <person name="Lipzen A."/>
            <person name="Mousain D."/>
            <person name="Ng V."/>
            <person name="Wang R."/>
            <person name="Wang X."/>
            <person name="Dai Y."/>
            <person name="Henrissat B."/>
            <person name="Grigoriev I.V."/>
            <person name="Guerin-Laguette A."/>
            <person name="Yu F."/>
            <person name="Martin F.M."/>
        </authorList>
    </citation>
    <scope>NUCLEOTIDE SEQUENCE</scope>
    <source>
        <strain evidence="5">QP</strain>
    </source>
</reference>
<keyword evidence="1 2" id="KW-0195">Cyclin</keyword>
<dbReference type="GO" id="GO:0016538">
    <property type="term" value="F:cyclin-dependent protein serine/threonine kinase regulator activity"/>
    <property type="evidence" value="ECO:0007669"/>
    <property type="project" value="InterPro"/>
</dbReference>
<feature type="region of interest" description="Disordered" evidence="3">
    <location>
        <begin position="305"/>
        <end position="341"/>
    </location>
</feature>
<dbReference type="InterPro" id="IPR006671">
    <property type="entry name" value="Cyclin_N"/>
</dbReference>
<dbReference type="Pfam" id="PF16899">
    <property type="entry name" value="Cyclin_C_2"/>
    <property type="match status" value="1"/>
</dbReference>
<dbReference type="SUPFAM" id="SSF47954">
    <property type="entry name" value="Cyclin-like"/>
    <property type="match status" value="2"/>
</dbReference>
<sequence length="341" mass="38646">MQPPPSPDVTSPAKTPLFHSSTQYKNWRFSTEQLRVTRTALNEAAIAAIRNTFESDSPGSSSDVHFLDAHEELLLVKLYITKISQLCGHFRFPEEVEATGITYLKRFYLKNTVMDWHPKNVMLTALFLATKTTNHPISLESYTSNIPRTRPSDVLDLEFLVAQSLAFEFAVWHAHRALWGLWLDIQELSQAPPHEELERVYDTALQHIRTSRLTDVELIYPPSQIALACLTLAHPEIAASWARSKNAEAALEAIESIKRTITRDGDIPSVDVVREIDRRLKICKNPEKVVGSKAYLAKKAKEDSESELKRMRKADNVRKAVEQGDPFGEELAREANLDDDD</sequence>
<evidence type="ECO:0000256" key="3">
    <source>
        <dbReference type="SAM" id="MobiDB-lite"/>
    </source>
</evidence>
<evidence type="ECO:0000256" key="1">
    <source>
        <dbReference type="ARBA" id="ARBA00023127"/>
    </source>
</evidence>
<dbReference type="EMBL" id="JAKELL010000040">
    <property type="protein sequence ID" value="KAH8988884.1"/>
    <property type="molecule type" value="Genomic_DNA"/>
</dbReference>
<dbReference type="InterPro" id="IPR036915">
    <property type="entry name" value="Cyclin-like_sf"/>
</dbReference>
<comment type="caution">
    <text evidence="5">The sequence shown here is derived from an EMBL/GenBank/DDBJ whole genome shotgun (WGS) entry which is preliminary data.</text>
</comment>
<proteinExistence type="inferred from homology"/>
<gene>
    <name evidence="5" type="ORF">EDB92DRAFT_2054411</name>
</gene>
<comment type="similarity">
    <text evidence="2">Belongs to the cyclin family.</text>
</comment>
<dbReference type="CDD" id="cd20524">
    <property type="entry name" value="CYCLIN_CCNH_rpt1"/>
    <property type="match status" value="1"/>
</dbReference>
<dbReference type="AlphaFoldDB" id="A0AAD4QCI9"/>
<dbReference type="CDD" id="cd20525">
    <property type="entry name" value="CYCLIN_CCNH_rpt2"/>
    <property type="match status" value="1"/>
</dbReference>
<evidence type="ECO:0000259" key="4">
    <source>
        <dbReference type="SMART" id="SM00385"/>
    </source>
</evidence>
<feature type="domain" description="Cyclin-like" evidence="4">
    <location>
        <begin position="81"/>
        <end position="163"/>
    </location>
</feature>
<name>A0AAD4QCI9_9AGAM</name>